<dbReference type="PANTHER" id="PTHR34216">
    <property type="match status" value="1"/>
</dbReference>
<feature type="domain" description="NodB homology" evidence="3">
    <location>
        <begin position="83"/>
        <end position="308"/>
    </location>
</feature>
<dbReference type="Pfam" id="PF01522">
    <property type="entry name" value="Polysacc_deac_1"/>
    <property type="match status" value="1"/>
</dbReference>
<dbReference type="CDD" id="cd10918">
    <property type="entry name" value="CE4_NodB_like_5s_6s"/>
    <property type="match status" value="1"/>
</dbReference>
<organism evidence="4 5">
    <name type="scientific">Streptomyces monticola</name>
    <dbReference type="NCBI Taxonomy" id="2666263"/>
    <lineage>
        <taxon>Bacteria</taxon>
        <taxon>Bacillati</taxon>
        <taxon>Actinomycetota</taxon>
        <taxon>Actinomycetes</taxon>
        <taxon>Kitasatosporales</taxon>
        <taxon>Streptomycetaceae</taxon>
        <taxon>Streptomyces</taxon>
    </lineage>
</organism>
<dbReference type="InterPro" id="IPR051398">
    <property type="entry name" value="Polysacch_Deacetylase"/>
</dbReference>
<dbReference type="PANTHER" id="PTHR34216:SF3">
    <property type="entry name" value="POLY-BETA-1,6-N-ACETYL-D-GLUCOSAMINE N-DEACETYLASE"/>
    <property type="match status" value="1"/>
</dbReference>
<protein>
    <submittedName>
        <fullName evidence="4">Polysaccharide deacetylase family protein</fullName>
        <ecNumber evidence="4">3.-.-.-</ecNumber>
    </submittedName>
</protein>
<name>A0ABW2JJ31_9ACTN</name>
<keyword evidence="5" id="KW-1185">Reference proteome</keyword>
<evidence type="ECO:0000259" key="3">
    <source>
        <dbReference type="PROSITE" id="PS51677"/>
    </source>
</evidence>
<dbReference type="EMBL" id="JBHTCF010000006">
    <property type="protein sequence ID" value="MFC7305772.1"/>
    <property type="molecule type" value="Genomic_DNA"/>
</dbReference>
<dbReference type="SUPFAM" id="SSF88713">
    <property type="entry name" value="Glycoside hydrolase/deacetylase"/>
    <property type="match status" value="1"/>
</dbReference>
<evidence type="ECO:0000256" key="2">
    <source>
        <dbReference type="ARBA" id="ARBA00022729"/>
    </source>
</evidence>
<dbReference type="Proteomes" id="UP001596523">
    <property type="component" value="Unassembled WGS sequence"/>
</dbReference>
<gene>
    <name evidence="4" type="ORF">ACFQVC_16280</name>
</gene>
<proteinExistence type="predicted"/>
<dbReference type="PROSITE" id="PS51677">
    <property type="entry name" value="NODB"/>
    <property type="match status" value="1"/>
</dbReference>
<dbReference type="RefSeq" id="WP_381831143.1">
    <property type="nucleotide sequence ID" value="NZ_JBHTCF010000006.1"/>
</dbReference>
<dbReference type="InterPro" id="IPR011330">
    <property type="entry name" value="Glyco_hydro/deAcase_b/a-brl"/>
</dbReference>
<dbReference type="InterPro" id="IPR013087">
    <property type="entry name" value="Znf_C2H2_type"/>
</dbReference>
<comment type="caution">
    <text evidence="4">The sequence shown here is derived from an EMBL/GenBank/DDBJ whole genome shotgun (WGS) entry which is preliminary data.</text>
</comment>
<dbReference type="PROSITE" id="PS00028">
    <property type="entry name" value="ZINC_FINGER_C2H2_1"/>
    <property type="match status" value="1"/>
</dbReference>
<comment type="subcellular location">
    <subcellularLocation>
        <location evidence="1">Secreted</location>
    </subcellularLocation>
</comment>
<keyword evidence="4" id="KW-0378">Hydrolase</keyword>
<dbReference type="EC" id="3.-.-.-" evidence="4"/>
<reference evidence="5" key="1">
    <citation type="journal article" date="2019" name="Int. J. Syst. Evol. Microbiol.">
        <title>The Global Catalogue of Microorganisms (GCM) 10K type strain sequencing project: providing services to taxonomists for standard genome sequencing and annotation.</title>
        <authorList>
            <consortium name="The Broad Institute Genomics Platform"/>
            <consortium name="The Broad Institute Genome Sequencing Center for Infectious Disease"/>
            <person name="Wu L."/>
            <person name="Ma J."/>
        </authorList>
    </citation>
    <scope>NUCLEOTIDE SEQUENCE [LARGE SCALE GENOMIC DNA]</scope>
    <source>
        <strain evidence="5">SYNS20</strain>
    </source>
</reference>
<evidence type="ECO:0000313" key="4">
    <source>
        <dbReference type="EMBL" id="MFC7305772.1"/>
    </source>
</evidence>
<accession>A0ABW2JJ31</accession>
<dbReference type="GO" id="GO:0016787">
    <property type="term" value="F:hydrolase activity"/>
    <property type="evidence" value="ECO:0007669"/>
    <property type="project" value="UniProtKB-KW"/>
</dbReference>
<dbReference type="InterPro" id="IPR002509">
    <property type="entry name" value="NODB_dom"/>
</dbReference>
<evidence type="ECO:0000256" key="1">
    <source>
        <dbReference type="ARBA" id="ARBA00004613"/>
    </source>
</evidence>
<sequence length="308" mass="34064">MNLTAWYQRYERWHGLDRALRRSPAQAWFRSRAATRLAVLCYHSIEDPAAFAAQLDRLARCATPVSLRQVEAAVYEGAPLPPRSVLLTFDDGDRSLYTHGLPLLAARRIPAVAYVVAALIGTDEPFWWDGLDAEQAYAVKQLPDAERRRVLAARPPRPRHPQLTAAELRALRDGGVEIGSHTLTHPCLNRCEEAVVRSEVLDAHTLLAGHLGQAPTSFAYPNGDFDARAERLLAQAGYRTGLLCDHRLAAPGLQHPLRLSRLRVSTLTTPARFETVLSGLQPAVYRTGRGAVSGLRRVGALPRTRPFP</sequence>
<dbReference type="Gene3D" id="3.20.20.370">
    <property type="entry name" value="Glycoside hydrolase/deacetylase"/>
    <property type="match status" value="1"/>
</dbReference>
<evidence type="ECO:0000313" key="5">
    <source>
        <dbReference type="Proteomes" id="UP001596523"/>
    </source>
</evidence>
<keyword evidence="2" id="KW-0732">Signal</keyword>